<feature type="transmembrane region" description="Helical" evidence="1">
    <location>
        <begin position="78"/>
        <end position="98"/>
    </location>
</feature>
<reference evidence="2" key="1">
    <citation type="journal article" date="2013" name="J. Plant Res.">
        <title>Effect of fungi and light on seed germination of three Opuntia species from semiarid lands of central Mexico.</title>
        <authorList>
            <person name="Delgado-Sanchez P."/>
            <person name="Jimenez-Bremont J.F."/>
            <person name="Guerrero-Gonzalez Mde L."/>
            <person name="Flores J."/>
        </authorList>
    </citation>
    <scope>NUCLEOTIDE SEQUENCE</scope>
    <source>
        <tissue evidence="2">Cladode</tissue>
    </source>
</reference>
<reference evidence="2" key="2">
    <citation type="submission" date="2020-07" db="EMBL/GenBank/DDBJ databases">
        <authorList>
            <person name="Vera ALvarez R."/>
            <person name="Arias-Moreno D.M."/>
            <person name="Jimenez-Jacinto V."/>
            <person name="Jimenez-Bremont J.F."/>
            <person name="Swaminathan K."/>
            <person name="Moose S.P."/>
            <person name="Guerrero-Gonzalez M.L."/>
            <person name="Marino-Ramirez L."/>
            <person name="Landsman D."/>
            <person name="Rodriguez-Kessler M."/>
            <person name="Delgado-Sanchez P."/>
        </authorList>
    </citation>
    <scope>NUCLEOTIDE SEQUENCE</scope>
    <source>
        <tissue evidence="2">Cladode</tissue>
    </source>
</reference>
<keyword evidence="1" id="KW-0812">Transmembrane</keyword>
<proteinExistence type="predicted"/>
<evidence type="ECO:0000256" key="1">
    <source>
        <dbReference type="SAM" id="Phobius"/>
    </source>
</evidence>
<keyword evidence="1" id="KW-0472">Membrane</keyword>
<organism evidence="2">
    <name type="scientific">Opuntia streptacantha</name>
    <name type="common">Prickly pear cactus</name>
    <name type="synonym">Opuntia cardona</name>
    <dbReference type="NCBI Taxonomy" id="393608"/>
    <lineage>
        <taxon>Eukaryota</taxon>
        <taxon>Viridiplantae</taxon>
        <taxon>Streptophyta</taxon>
        <taxon>Embryophyta</taxon>
        <taxon>Tracheophyta</taxon>
        <taxon>Spermatophyta</taxon>
        <taxon>Magnoliopsida</taxon>
        <taxon>eudicotyledons</taxon>
        <taxon>Gunneridae</taxon>
        <taxon>Pentapetalae</taxon>
        <taxon>Caryophyllales</taxon>
        <taxon>Cactineae</taxon>
        <taxon>Cactaceae</taxon>
        <taxon>Opuntioideae</taxon>
        <taxon>Opuntia</taxon>
    </lineage>
</organism>
<keyword evidence="1" id="KW-1133">Transmembrane helix</keyword>
<evidence type="ECO:0000313" key="2">
    <source>
        <dbReference type="EMBL" id="MBA4615455.1"/>
    </source>
</evidence>
<sequence length="128" mass="14653">MKIPGSFYNPQWTRNRNPRGVEWCPRRPLQGHLAPLSIGPPDNIWSINSWLRGSQKTRNYLRIICAPQVLENCALLPLFQPFSLIPLFCLIILLACLVTDERFSPADLCLQQIGGGIWEKEGLIREKK</sequence>
<protein>
    <submittedName>
        <fullName evidence="2">Uncharacterized protein</fullName>
    </submittedName>
</protein>
<dbReference type="EMBL" id="GISG01007514">
    <property type="protein sequence ID" value="MBA4615455.1"/>
    <property type="molecule type" value="Transcribed_RNA"/>
</dbReference>
<name>A0A7C8YDE1_OPUST</name>
<dbReference type="AlphaFoldDB" id="A0A7C8YDE1"/>
<accession>A0A7C8YDE1</accession>